<dbReference type="STRING" id="1231392.OCGS_0510"/>
<organism evidence="2 3">
    <name type="scientific">Oceaniovalibus guishaninsula JLT2003</name>
    <dbReference type="NCBI Taxonomy" id="1231392"/>
    <lineage>
        <taxon>Bacteria</taxon>
        <taxon>Pseudomonadati</taxon>
        <taxon>Pseudomonadota</taxon>
        <taxon>Alphaproteobacteria</taxon>
        <taxon>Rhodobacterales</taxon>
        <taxon>Roseobacteraceae</taxon>
        <taxon>Oceaniovalibus</taxon>
    </lineage>
</organism>
<evidence type="ECO:0000313" key="3">
    <source>
        <dbReference type="Proteomes" id="UP000006765"/>
    </source>
</evidence>
<comment type="caution">
    <text evidence="2">The sequence shown here is derived from an EMBL/GenBank/DDBJ whole genome shotgun (WGS) entry which is preliminary data.</text>
</comment>
<protein>
    <recommendedName>
        <fullName evidence="4">TadE-like protein</fullName>
    </recommendedName>
</protein>
<keyword evidence="1" id="KW-0472">Membrane</keyword>
<proteinExistence type="predicted"/>
<evidence type="ECO:0000256" key="1">
    <source>
        <dbReference type="SAM" id="Phobius"/>
    </source>
</evidence>
<evidence type="ECO:0008006" key="4">
    <source>
        <dbReference type="Google" id="ProtNLM"/>
    </source>
</evidence>
<keyword evidence="3" id="KW-1185">Reference proteome</keyword>
<evidence type="ECO:0000313" key="2">
    <source>
        <dbReference type="EMBL" id="EKE45420.1"/>
    </source>
</evidence>
<reference evidence="2 3" key="1">
    <citation type="journal article" date="2012" name="J. Bacteriol.">
        <title>Draft Genome Sequence of Oceaniovalibus guishaninsula JLT2003T.</title>
        <authorList>
            <person name="Tang K."/>
            <person name="Liu K."/>
            <person name="Jiao N."/>
        </authorList>
    </citation>
    <scope>NUCLEOTIDE SEQUENCE [LARGE SCALE GENOMIC DNA]</scope>
    <source>
        <strain evidence="2 3">JLT2003</strain>
    </source>
</reference>
<dbReference type="AlphaFoldDB" id="K2I8R3"/>
<name>K2I8R3_9RHOB</name>
<feature type="transmembrane region" description="Helical" evidence="1">
    <location>
        <begin position="12"/>
        <end position="35"/>
    </location>
</feature>
<dbReference type="EMBL" id="AMGO01000007">
    <property type="protein sequence ID" value="EKE45420.1"/>
    <property type="molecule type" value="Genomic_DNA"/>
</dbReference>
<gene>
    <name evidence="2" type="ORF">OCGS_0510</name>
</gene>
<dbReference type="Proteomes" id="UP000006765">
    <property type="component" value="Unassembled WGS sequence"/>
</dbReference>
<keyword evidence="1" id="KW-0812">Transmembrane</keyword>
<keyword evidence="1" id="KW-1133">Transmembrane helix</keyword>
<sequence length="188" mass="21008">MMTGFLRDESGTLSLEAVIVFPLLIWATLGMYVFFDAFRSSSDSERAAYAISDMLSREKSYVTPEYLTALHNVQKVLSNARFDTRIRTSVIGWNKAAADYQLRWSKTSGSLGALQQSDLQAATLRARLPLIADGDQMILLETFTDYSPPVNFGLDPMTLENFVVVRPRQTARLCWNSQNDGTSATETC</sequence>
<dbReference type="eggNOG" id="COG4961">
    <property type="taxonomic scope" value="Bacteria"/>
</dbReference>
<accession>K2I8R3</accession>